<dbReference type="EMBL" id="JAAIWM010000006">
    <property type="protein sequence ID" value="NEY73160.1"/>
    <property type="molecule type" value="Genomic_DNA"/>
</dbReference>
<evidence type="ECO:0000313" key="5">
    <source>
        <dbReference type="Proteomes" id="UP000481043"/>
    </source>
</evidence>
<evidence type="ECO:0000313" key="4">
    <source>
        <dbReference type="EMBL" id="NEY73160.1"/>
    </source>
</evidence>
<evidence type="ECO:0000256" key="1">
    <source>
        <dbReference type="PROSITE-ProRule" id="PRU00285"/>
    </source>
</evidence>
<comment type="caution">
    <text evidence="4">The sequence shown here is derived from an EMBL/GenBank/DDBJ whole genome shotgun (WGS) entry which is preliminary data.</text>
</comment>
<dbReference type="Gene3D" id="2.60.40.790">
    <property type="match status" value="1"/>
</dbReference>
<name>A0A6M0QCA2_9BACI</name>
<evidence type="ECO:0000259" key="3">
    <source>
        <dbReference type="PROSITE" id="PS01031"/>
    </source>
</evidence>
<comment type="similarity">
    <text evidence="1 2">Belongs to the small heat shock protein (HSP20) family.</text>
</comment>
<protein>
    <submittedName>
        <fullName evidence="4">Hsp20/alpha crystallin family protein</fullName>
    </submittedName>
</protein>
<dbReference type="Pfam" id="PF00011">
    <property type="entry name" value="HSP20"/>
    <property type="match status" value="1"/>
</dbReference>
<organism evidence="4 5">
    <name type="scientific">Bacillus mesophilus</name>
    <dbReference type="NCBI Taxonomy" id="1808955"/>
    <lineage>
        <taxon>Bacteria</taxon>
        <taxon>Bacillati</taxon>
        <taxon>Bacillota</taxon>
        <taxon>Bacilli</taxon>
        <taxon>Bacillales</taxon>
        <taxon>Bacillaceae</taxon>
        <taxon>Bacillus</taxon>
    </lineage>
</organism>
<dbReference type="SUPFAM" id="SSF49764">
    <property type="entry name" value="HSP20-like chaperones"/>
    <property type="match status" value="1"/>
</dbReference>
<dbReference type="InterPro" id="IPR002068">
    <property type="entry name" value="A-crystallin/Hsp20_dom"/>
</dbReference>
<reference evidence="4 5" key="1">
    <citation type="submission" date="2020-02" db="EMBL/GenBank/DDBJ databases">
        <title>Bacillus aquiflavi sp. nov., isolated from yellow water of strong flavor Chinese baijiu in Yibin region of China.</title>
        <authorList>
            <person name="Xie J."/>
        </authorList>
    </citation>
    <scope>NUCLEOTIDE SEQUENCE [LARGE SCALE GENOMIC DNA]</scope>
    <source>
        <strain evidence="4 5">SA4</strain>
    </source>
</reference>
<dbReference type="PROSITE" id="PS01031">
    <property type="entry name" value="SHSP"/>
    <property type="match status" value="1"/>
</dbReference>
<dbReference type="RefSeq" id="WP_163180640.1">
    <property type="nucleotide sequence ID" value="NZ_JAAIWM010000006.1"/>
</dbReference>
<keyword evidence="5" id="KW-1185">Reference proteome</keyword>
<dbReference type="AlphaFoldDB" id="A0A6M0QCA2"/>
<evidence type="ECO:0000256" key="2">
    <source>
        <dbReference type="RuleBase" id="RU003616"/>
    </source>
</evidence>
<dbReference type="InterPro" id="IPR008978">
    <property type="entry name" value="HSP20-like_chaperone"/>
</dbReference>
<gene>
    <name evidence="4" type="ORF">G4D63_15610</name>
</gene>
<dbReference type="CDD" id="cd06464">
    <property type="entry name" value="ACD_sHsps-like"/>
    <property type="match status" value="1"/>
</dbReference>
<proteinExistence type="inferred from homology"/>
<feature type="domain" description="SHSP" evidence="3">
    <location>
        <begin position="32"/>
        <end position="145"/>
    </location>
</feature>
<accession>A0A6M0QCA2</accession>
<sequence length="147" mass="17286">MLNNHPYLKDFANWKDQFQGFFGDDFWKNFDGMFQNQLTQYNLYQGENELLCVVNIPGINKLDDIDLFVNQHVLEIEGKINLNYKGFKLIQEGIFQGNFKRNIELPYIVRDDRIEASYQQGLLIIHLHKQFPADGKKNKVAIKSVDE</sequence>
<dbReference type="Proteomes" id="UP000481043">
    <property type="component" value="Unassembled WGS sequence"/>
</dbReference>